<evidence type="ECO:0000256" key="1">
    <source>
        <dbReference type="SAM" id="MobiDB-lite"/>
    </source>
</evidence>
<feature type="compositionally biased region" description="Polar residues" evidence="1">
    <location>
        <begin position="1"/>
        <end position="20"/>
    </location>
</feature>
<proteinExistence type="predicted"/>
<reference evidence="2 3" key="1">
    <citation type="journal article" date="2014" name="Am. J. Bot.">
        <title>Genome assembly and annotation for red clover (Trifolium pratense; Fabaceae).</title>
        <authorList>
            <person name="Istvanek J."/>
            <person name="Jaros M."/>
            <person name="Krenek A."/>
            <person name="Repkova J."/>
        </authorList>
    </citation>
    <scope>NUCLEOTIDE SEQUENCE [LARGE SCALE GENOMIC DNA]</scope>
    <source>
        <strain evidence="3">cv. Tatra</strain>
        <tissue evidence="2">Young leaves</tissue>
    </source>
</reference>
<evidence type="ECO:0000313" key="2">
    <source>
        <dbReference type="EMBL" id="PNX69532.1"/>
    </source>
</evidence>
<comment type="caution">
    <text evidence="2">The sequence shown here is derived from an EMBL/GenBank/DDBJ whole genome shotgun (WGS) entry which is preliminary data.</text>
</comment>
<dbReference type="Proteomes" id="UP000236291">
    <property type="component" value="Unassembled WGS sequence"/>
</dbReference>
<organism evidence="2 3">
    <name type="scientific">Trifolium pratense</name>
    <name type="common">Red clover</name>
    <dbReference type="NCBI Taxonomy" id="57577"/>
    <lineage>
        <taxon>Eukaryota</taxon>
        <taxon>Viridiplantae</taxon>
        <taxon>Streptophyta</taxon>
        <taxon>Embryophyta</taxon>
        <taxon>Tracheophyta</taxon>
        <taxon>Spermatophyta</taxon>
        <taxon>Magnoliopsida</taxon>
        <taxon>eudicotyledons</taxon>
        <taxon>Gunneridae</taxon>
        <taxon>Pentapetalae</taxon>
        <taxon>rosids</taxon>
        <taxon>fabids</taxon>
        <taxon>Fabales</taxon>
        <taxon>Fabaceae</taxon>
        <taxon>Papilionoideae</taxon>
        <taxon>50 kb inversion clade</taxon>
        <taxon>NPAAA clade</taxon>
        <taxon>Hologalegina</taxon>
        <taxon>IRL clade</taxon>
        <taxon>Trifolieae</taxon>
        <taxon>Trifolium</taxon>
    </lineage>
</organism>
<reference evidence="2 3" key="2">
    <citation type="journal article" date="2017" name="Front. Plant Sci.">
        <title>Gene Classification and Mining of Molecular Markers Useful in Red Clover (Trifolium pratense) Breeding.</title>
        <authorList>
            <person name="Istvanek J."/>
            <person name="Dluhosova J."/>
            <person name="Dluhos P."/>
            <person name="Patkova L."/>
            <person name="Nedelnik J."/>
            <person name="Repkova J."/>
        </authorList>
    </citation>
    <scope>NUCLEOTIDE SEQUENCE [LARGE SCALE GENOMIC DNA]</scope>
    <source>
        <strain evidence="3">cv. Tatra</strain>
        <tissue evidence="2">Young leaves</tissue>
    </source>
</reference>
<dbReference type="AlphaFoldDB" id="A0A2K3KTB6"/>
<evidence type="ECO:0000313" key="3">
    <source>
        <dbReference type="Proteomes" id="UP000236291"/>
    </source>
</evidence>
<name>A0A2K3KTB6_TRIPR</name>
<dbReference type="EMBL" id="ASHM01251505">
    <property type="protein sequence ID" value="PNX69532.1"/>
    <property type="molecule type" value="Genomic_DNA"/>
</dbReference>
<gene>
    <name evidence="2" type="ORF">L195_g064478</name>
</gene>
<sequence>MNSDSSGNNKETVPETQHSQEPILKPVLMEDIVKIQQAWARRDGQDTSEKET</sequence>
<accession>A0A2K3KTB6</accession>
<protein>
    <submittedName>
        <fullName evidence="2">Uncharacterized protein</fullName>
    </submittedName>
</protein>
<feature type="non-terminal residue" evidence="2">
    <location>
        <position position="52"/>
    </location>
</feature>
<feature type="region of interest" description="Disordered" evidence="1">
    <location>
        <begin position="1"/>
        <end position="25"/>
    </location>
</feature>